<keyword evidence="10 13" id="KW-0804">Transcription</keyword>
<keyword evidence="4 13" id="KW-0235">DNA replication</keyword>
<gene>
    <name evidence="13" type="primary">lexA</name>
    <name evidence="17" type="ORF">SAMN02910418_01642</name>
</gene>
<dbReference type="Pfam" id="PF01726">
    <property type="entry name" value="LexA_DNA_bind"/>
    <property type="match status" value="1"/>
</dbReference>
<dbReference type="GO" id="GO:0006508">
    <property type="term" value="P:proteolysis"/>
    <property type="evidence" value="ECO:0007669"/>
    <property type="project" value="InterPro"/>
</dbReference>
<dbReference type="SUPFAM" id="SSF46785">
    <property type="entry name" value="Winged helix' DNA-binding domain"/>
    <property type="match status" value="1"/>
</dbReference>
<dbReference type="AlphaFoldDB" id="A0A1H4BBJ1"/>
<dbReference type="InterPro" id="IPR006197">
    <property type="entry name" value="Peptidase_S24_LexA"/>
</dbReference>
<evidence type="ECO:0000256" key="13">
    <source>
        <dbReference type="HAMAP-Rule" id="MF_00015"/>
    </source>
</evidence>
<evidence type="ECO:0000256" key="10">
    <source>
        <dbReference type="ARBA" id="ARBA00023163"/>
    </source>
</evidence>
<dbReference type="Proteomes" id="UP000199288">
    <property type="component" value="Unassembled WGS sequence"/>
</dbReference>
<dbReference type="NCBIfam" id="TIGR00498">
    <property type="entry name" value="lexA"/>
    <property type="match status" value="1"/>
</dbReference>
<sequence length="270" mass="28235">MTSPGKESNMAATMTTAPADLTERQWQILATIASSVSERGYSPTMREIASAVGLASPSSVKHQLEALETKGYIRRDPKSPRAIVIDDKAHAALGTPGVGGGPGADNEPGGADEIAAARQAGRGGGRAAAQHRAQQAAIDFMGEAAIDTTPVPLVGRIAAGGPILAEQMIEDVFTLPTQLVGSGELFMLQVQGDSMIDAAICDGDWVVVRQQDDADNGQIVAAMIDGEATVKTLRRKDGHQWLMPANSAYTPIWGDDARILGKVVSVLRAL</sequence>
<evidence type="ECO:0000256" key="6">
    <source>
        <dbReference type="ARBA" id="ARBA00022801"/>
    </source>
</evidence>
<keyword evidence="8 13" id="KW-0805">Transcription regulation</keyword>
<dbReference type="Pfam" id="PF00717">
    <property type="entry name" value="Peptidase_S24"/>
    <property type="match status" value="1"/>
</dbReference>
<dbReference type="PRINTS" id="PR00726">
    <property type="entry name" value="LEXASERPTASE"/>
</dbReference>
<dbReference type="PANTHER" id="PTHR33516:SF2">
    <property type="entry name" value="LEXA REPRESSOR-RELATED"/>
    <property type="match status" value="1"/>
</dbReference>
<keyword evidence="18" id="KW-1185">Reference proteome</keyword>
<keyword evidence="11 13" id="KW-0234">DNA repair</keyword>
<evidence type="ECO:0000256" key="8">
    <source>
        <dbReference type="ARBA" id="ARBA00023015"/>
    </source>
</evidence>
<evidence type="ECO:0000313" key="17">
    <source>
        <dbReference type="EMBL" id="SEA45513.1"/>
    </source>
</evidence>
<dbReference type="InterPro" id="IPR036390">
    <property type="entry name" value="WH_DNA-bd_sf"/>
</dbReference>
<keyword evidence="12 13" id="KW-0742">SOS response</keyword>
<dbReference type="PANTHER" id="PTHR33516">
    <property type="entry name" value="LEXA REPRESSOR"/>
    <property type="match status" value="1"/>
</dbReference>
<dbReference type="Gene3D" id="2.10.109.10">
    <property type="entry name" value="Umud Fragment, subunit A"/>
    <property type="match status" value="1"/>
</dbReference>
<evidence type="ECO:0000313" key="18">
    <source>
        <dbReference type="Proteomes" id="UP000199288"/>
    </source>
</evidence>
<name>A0A1H4BBJ1_9ACTO</name>
<dbReference type="GO" id="GO:0006260">
    <property type="term" value="P:DNA replication"/>
    <property type="evidence" value="ECO:0007669"/>
    <property type="project" value="UniProtKB-UniRule"/>
</dbReference>
<proteinExistence type="inferred from homology"/>
<evidence type="ECO:0000256" key="14">
    <source>
        <dbReference type="RuleBase" id="RU003991"/>
    </source>
</evidence>
<keyword evidence="3 13" id="KW-0678">Repressor</keyword>
<evidence type="ECO:0000256" key="11">
    <source>
        <dbReference type="ARBA" id="ARBA00023204"/>
    </source>
</evidence>
<evidence type="ECO:0000256" key="12">
    <source>
        <dbReference type="ARBA" id="ARBA00023236"/>
    </source>
</evidence>
<feature type="domain" description="LexA repressor DNA-binding" evidence="16">
    <location>
        <begin position="20"/>
        <end position="82"/>
    </location>
</feature>
<dbReference type="CDD" id="cd06529">
    <property type="entry name" value="S24_LexA-like"/>
    <property type="match status" value="1"/>
</dbReference>
<dbReference type="InterPro" id="IPR015927">
    <property type="entry name" value="Peptidase_S24_S26A/B/C"/>
</dbReference>
<comment type="catalytic activity">
    <reaction evidence="13">
        <text>Hydrolysis of Ala-|-Gly bond in repressor LexA.</text>
        <dbReference type="EC" id="3.4.21.88"/>
    </reaction>
</comment>
<keyword evidence="7 13" id="KW-0068">Autocatalytic cleavage</keyword>
<dbReference type="GO" id="GO:0009432">
    <property type="term" value="P:SOS response"/>
    <property type="evidence" value="ECO:0007669"/>
    <property type="project" value="UniProtKB-UniRule"/>
</dbReference>
<dbReference type="InterPro" id="IPR006200">
    <property type="entry name" value="LexA"/>
</dbReference>
<organism evidence="17 18">
    <name type="scientific">Bowdeniella nasicola</name>
    <dbReference type="NCBI Taxonomy" id="208480"/>
    <lineage>
        <taxon>Bacteria</taxon>
        <taxon>Bacillati</taxon>
        <taxon>Actinomycetota</taxon>
        <taxon>Actinomycetes</taxon>
        <taxon>Actinomycetales</taxon>
        <taxon>Actinomycetaceae</taxon>
        <taxon>Bowdeniella</taxon>
    </lineage>
</organism>
<dbReference type="EC" id="3.4.21.88" evidence="13"/>
<dbReference type="HAMAP" id="MF_00015">
    <property type="entry name" value="LexA"/>
    <property type="match status" value="1"/>
</dbReference>
<dbReference type="InterPro" id="IPR050077">
    <property type="entry name" value="LexA_repressor"/>
</dbReference>
<comment type="similarity">
    <text evidence="1 13 14">Belongs to the peptidase S24 family.</text>
</comment>
<dbReference type="InterPro" id="IPR039418">
    <property type="entry name" value="LexA-like"/>
</dbReference>
<evidence type="ECO:0000256" key="5">
    <source>
        <dbReference type="ARBA" id="ARBA00022763"/>
    </source>
</evidence>
<feature type="domain" description="Peptidase S24/S26A/S26B/S26C" evidence="15">
    <location>
        <begin position="152"/>
        <end position="264"/>
    </location>
</feature>
<evidence type="ECO:0000256" key="3">
    <source>
        <dbReference type="ARBA" id="ARBA00022491"/>
    </source>
</evidence>
<dbReference type="RefSeq" id="WP_261977073.1">
    <property type="nucleotide sequence ID" value="NZ_FNQV01000009.1"/>
</dbReference>
<feature type="DNA-binding region" description="H-T-H motif" evidence="13">
    <location>
        <begin position="45"/>
        <end position="65"/>
    </location>
</feature>
<feature type="active site" description="For autocatalytic cleavage activity" evidence="13">
    <location>
        <position position="231"/>
    </location>
</feature>
<evidence type="ECO:0000256" key="7">
    <source>
        <dbReference type="ARBA" id="ARBA00022813"/>
    </source>
</evidence>
<dbReference type="FunFam" id="2.10.109.10:FF:000001">
    <property type="entry name" value="LexA repressor"/>
    <property type="match status" value="1"/>
</dbReference>
<dbReference type="GO" id="GO:0004252">
    <property type="term" value="F:serine-type endopeptidase activity"/>
    <property type="evidence" value="ECO:0007669"/>
    <property type="project" value="UniProtKB-UniRule"/>
</dbReference>
<evidence type="ECO:0000259" key="15">
    <source>
        <dbReference type="Pfam" id="PF00717"/>
    </source>
</evidence>
<evidence type="ECO:0000256" key="1">
    <source>
        <dbReference type="ARBA" id="ARBA00007484"/>
    </source>
</evidence>
<dbReference type="InterPro" id="IPR036286">
    <property type="entry name" value="LexA/Signal_pep-like_sf"/>
</dbReference>
<comment type="function">
    <text evidence="13">Represses a number of genes involved in the response to DNA damage (SOS response), including recA and lexA. In the presence of single-stranded DNA, RecA interacts with LexA causing an autocatalytic cleavage which disrupts the DNA-binding part of LexA, leading to derepression of the SOS regulon and eventually DNA repair.</text>
</comment>
<reference evidence="18" key="1">
    <citation type="submission" date="2016-10" db="EMBL/GenBank/DDBJ databases">
        <authorList>
            <person name="Varghese N."/>
            <person name="Submissions S."/>
        </authorList>
    </citation>
    <scope>NUCLEOTIDE SEQUENCE [LARGE SCALE GENOMIC DNA]</scope>
    <source>
        <strain evidence="18">KPR-1</strain>
    </source>
</reference>
<evidence type="ECO:0000256" key="4">
    <source>
        <dbReference type="ARBA" id="ARBA00022705"/>
    </source>
</evidence>
<comment type="subunit">
    <text evidence="2 13">Homodimer.</text>
</comment>
<keyword evidence="6 13" id="KW-0378">Hydrolase</keyword>
<dbReference type="InterPro" id="IPR006199">
    <property type="entry name" value="LexA_DNA-bd_dom"/>
</dbReference>
<evidence type="ECO:0000256" key="9">
    <source>
        <dbReference type="ARBA" id="ARBA00023125"/>
    </source>
</evidence>
<dbReference type="GO" id="GO:0045892">
    <property type="term" value="P:negative regulation of DNA-templated transcription"/>
    <property type="evidence" value="ECO:0007669"/>
    <property type="project" value="UniProtKB-UniRule"/>
</dbReference>
<dbReference type="GO" id="GO:0003677">
    <property type="term" value="F:DNA binding"/>
    <property type="evidence" value="ECO:0007669"/>
    <property type="project" value="UniProtKB-UniRule"/>
</dbReference>
<evidence type="ECO:0000256" key="2">
    <source>
        <dbReference type="ARBA" id="ARBA00011738"/>
    </source>
</evidence>
<dbReference type="Gene3D" id="1.10.10.10">
    <property type="entry name" value="Winged helix-like DNA-binding domain superfamily/Winged helix DNA-binding domain"/>
    <property type="match status" value="1"/>
</dbReference>
<dbReference type="FunFam" id="1.10.10.10:FF:000009">
    <property type="entry name" value="LexA repressor"/>
    <property type="match status" value="1"/>
</dbReference>
<evidence type="ECO:0000259" key="16">
    <source>
        <dbReference type="Pfam" id="PF01726"/>
    </source>
</evidence>
<keyword evidence="9 13" id="KW-0238">DNA-binding</keyword>
<dbReference type="InterPro" id="IPR036388">
    <property type="entry name" value="WH-like_DNA-bd_sf"/>
</dbReference>
<protein>
    <recommendedName>
        <fullName evidence="13">LexA repressor</fullName>
        <ecNumber evidence="13">3.4.21.88</ecNumber>
    </recommendedName>
</protein>
<accession>A0A1H4BBJ1</accession>
<keyword evidence="5 13" id="KW-0227">DNA damage</keyword>
<dbReference type="GO" id="GO:0006281">
    <property type="term" value="P:DNA repair"/>
    <property type="evidence" value="ECO:0007669"/>
    <property type="project" value="UniProtKB-UniRule"/>
</dbReference>
<dbReference type="EMBL" id="FNQV01000009">
    <property type="protein sequence ID" value="SEA45513.1"/>
    <property type="molecule type" value="Genomic_DNA"/>
</dbReference>
<feature type="site" description="Cleavage; by autolysis" evidence="13">
    <location>
        <begin position="159"/>
        <end position="160"/>
    </location>
</feature>
<dbReference type="SUPFAM" id="SSF51306">
    <property type="entry name" value="LexA/Signal peptidase"/>
    <property type="match status" value="1"/>
</dbReference>
<feature type="active site" description="For autocatalytic cleavage activity" evidence="13">
    <location>
        <position position="194"/>
    </location>
</feature>